<dbReference type="InterPro" id="IPR001715">
    <property type="entry name" value="CH_dom"/>
</dbReference>
<dbReference type="GO" id="GO:0008017">
    <property type="term" value="F:microtubule binding"/>
    <property type="evidence" value="ECO:0007669"/>
    <property type="project" value="InterPro"/>
</dbReference>
<keyword evidence="3 7" id="KW-0547">Nucleotide-binding</keyword>
<dbReference type="Gene3D" id="3.40.850.10">
    <property type="entry name" value="Kinesin motor domain"/>
    <property type="match status" value="1"/>
</dbReference>
<organism evidence="12 13">
    <name type="scientific">Micromonas commoda (strain RCC299 / NOUM17 / CCMP2709)</name>
    <name type="common">Picoplanktonic green alga</name>
    <dbReference type="NCBI Taxonomy" id="296587"/>
    <lineage>
        <taxon>Eukaryota</taxon>
        <taxon>Viridiplantae</taxon>
        <taxon>Chlorophyta</taxon>
        <taxon>Mamiellophyceae</taxon>
        <taxon>Mamiellales</taxon>
        <taxon>Mamiellaceae</taxon>
        <taxon>Micromonas</taxon>
    </lineage>
</organism>
<feature type="compositionally biased region" description="Basic residues" evidence="9">
    <location>
        <begin position="1185"/>
        <end position="1195"/>
    </location>
</feature>
<evidence type="ECO:0000256" key="7">
    <source>
        <dbReference type="PROSITE-ProRule" id="PRU00283"/>
    </source>
</evidence>
<feature type="compositionally biased region" description="Basic and acidic residues" evidence="9">
    <location>
        <begin position="238"/>
        <end position="270"/>
    </location>
</feature>
<keyword evidence="13" id="KW-1185">Reference proteome</keyword>
<feature type="compositionally biased region" description="Basic and acidic residues" evidence="9">
    <location>
        <begin position="1089"/>
        <end position="1098"/>
    </location>
</feature>
<dbReference type="OrthoDB" id="3176171at2759"/>
<dbReference type="PROSITE" id="PS00411">
    <property type="entry name" value="KINESIN_MOTOR_1"/>
    <property type="match status" value="1"/>
</dbReference>
<feature type="compositionally biased region" description="Low complexity" evidence="9">
    <location>
        <begin position="364"/>
        <end position="377"/>
    </location>
</feature>
<feature type="compositionally biased region" description="Polar residues" evidence="9">
    <location>
        <begin position="318"/>
        <end position="334"/>
    </location>
</feature>
<dbReference type="InterPro" id="IPR019821">
    <property type="entry name" value="Kinesin_motor_CS"/>
</dbReference>
<feature type="compositionally biased region" description="Low complexity" evidence="9">
    <location>
        <begin position="176"/>
        <end position="187"/>
    </location>
</feature>
<dbReference type="STRING" id="296587.C1EB67"/>
<dbReference type="InterPro" id="IPR001752">
    <property type="entry name" value="Kinesin_motor_dom"/>
</dbReference>
<dbReference type="Pfam" id="PF00225">
    <property type="entry name" value="Kinesin"/>
    <property type="match status" value="1"/>
</dbReference>
<keyword evidence="5 8" id="KW-0175">Coiled coil</keyword>
<dbReference type="CDD" id="cd00014">
    <property type="entry name" value="CH_SF"/>
    <property type="match status" value="1"/>
</dbReference>
<name>C1EB67_MICCC</name>
<dbReference type="InterPro" id="IPR036961">
    <property type="entry name" value="Kinesin_motor_dom_sf"/>
</dbReference>
<feature type="coiled-coil region" evidence="8">
    <location>
        <begin position="390"/>
        <end position="614"/>
    </location>
</feature>
<feature type="binding site" evidence="7">
    <location>
        <begin position="758"/>
        <end position="765"/>
    </location>
    <ligand>
        <name>ATP</name>
        <dbReference type="ChEBI" id="CHEBI:30616"/>
    </ligand>
</feature>
<dbReference type="EMBL" id="CP001328">
    <property type="protein sequence ID" value="ACO64977.1"/>
    <property type="molecule type" value="Genomic_DNA"/>
</dbReference>
<feature type="compositionally biased region" description="Low complexity" evidence="9">
    <location>
        <begin position="1196"/>
        <end position="1205"/>
    </location>
</feature>
<keyword evidence="4 7" id="KW-0067">ATP-binding</keyword>
<keyword evidence="2" id="KW-0493">Microtubule</keyword>
<feature type="domain" description="Kinesin motor" evidence="11">
    <location>
        <begin position="663"/>
        <end position="1002"/>
    </location>
</feature>
<evidence type="ECO:0000256" key="5">
    <source>
        <dbReference type="ARBA" id="ARBA00023054"/>
    </source>
</evidence>
<evidence type="ECO:0000313" key="12">
    <source>
        <dbReference type="EMBL" id="ACO64977.1"/>
    </source>
</evidence>
<evidence type="ECO:0008006" key="14">
    <source>
        <dbReference type="Google" id="ProtNLM"/>
    </source>
</evidence>
<sequence length="1498" mass="156712">MARVAAAGAVPAPMTAGDQAVARRGMLNTWIAATTGHRLDTSGDKASAFCEGLWDGVVLCRLLNALAPGTPVDAMRADDPSLLDEPEPDRVLRARNHAAFVRGAKDLGLDDDDMFALDDLGGLRGDPGRVLRCLTALKWRTDASLCENPARKENAPAAGNPFGPGKTLAPTLGGNPFANEPAAAAAAPRPPLASLGNVERLRRGGDVPSPRDGTATGRKPPAPTAPTAPSKEAPSDEAPSKEAPSKEAPSKEAPSKEAPSKEAPSKEAPSKEAPSTTDSSSLFQYGMDLLHAEASKEDEEPAADAGGFPGFQTRPDRSTVSTARLASSGGNNPFATAPVLPAARAMSARGSHTRGSMTERAHNSSVGASSSSAAAAGGPNVLESVLAKITQEYERRLLTKESELVRARETLSEAYKREGRLTQQAEELRARVKATEEDLADARGAGAAQLAAFGTTSEAKARELERALAAESAKVRNLERKLAEAAEESESSRAGDAFVSAEAFVEAENAAREAALELRAAREKTRAAQSELAKKTAECDATRAELAAVVARHERAMEDAKENAESTAVAAYEREISNLKTALEGERARAKESNAELQRDASNLRSELGAANAAFELERKEFARREFTLVESVQELSSRAALYDKAFAENRHLHNAIQDLKGSIRVFCRVRPHLPGADGGERDVVEVSGDATSGDVENAASQGIAVRTLDKRGVPERKAFSFDRVFGPDATQGGIYEECSALIRCACDGYNVCFMAYGQTGSGKTYTMSGPSGAESGNASRGINYRALDDLFDLIKERRATHAYEVSVSVLEIYNEQCRDLLAAIGGHKVEILPTKKAGFNVPGAVTRAVRSRRDVAEVMLEGEVNRATGATAMNERSSRSHSAVIVHVEGVTKDSGARTRGVLYLVDLAGSERVSRSEATGDRLKEAQHINKSLSALGDVVSALQQRSPHVPYRNSKLTSLLQGALGRSGKALIFMHVSPAEGSASETVSTLNFAARVASVELGRAAKNAETSEMANARVAVAKLEDAVSTAEEECARLKRELDEERAASRSAAQAVAEAERRAADATRRAKDAERRREAAGGSARGADSEREELRLRSRTPPRVGRAGGSSSGGVTHGVTHGGARRTGGGWHTPGSNDRSGGSGGSGSGSSRGGGSGRPSTAPANGSGILKRRSSYGSPRRDGGHHHHHHHHSPTPSHGSIGSVTGRSTVSGISAHPLSPATMDSFSAADASEVSFLSEDIDDGAFTQGDAVDDDDAISVRSESTTASEGARSRCSPFERTARAAADLRRAVAARRVPDAGGFSSGNPFDAAGGENPFAPAATTTSGGRLGAADDGIAMREAAAAKLAAARAERAAANARAASFEVPSSPPETPPPMHSPGTLPPEVNVPVSPPVSSPASCDGPDAVSPLTALALGQFTPSPSVARSASGLVPIRHRLSVSAGSPLGAVERTEAHTVETPPEKKKSKSYGYKLWSNAARAVGLKAAKKKTAQQRWQ</sequence>
<accession>C1EB67</accession>
<dbReference type="GO" id="GO:0007018">
    <property type="term" value="P:microtubule-based movement"/>
    <property type="evidence" value="ECO:0007669"/>
    <property type="project" value="InterPro"/>
</dbReference>
<evidence type="ECO:0000256" key="1">
    <source>
        <dbReference type="ARBA" id="ARBA00010899"/>
    </source>
</evidence>
<dbReference type="PANTHER" id="PTHR47972:SF28">
    <property type="entry name" value="KINESIN-LIKE PROTEIN KLP-3"/>
    <property type="match status" value="1"/>
</dbReference>
<dbReference type="GO" id="GO:0003777">
    <property type="term" value="F:microtubule motor activity"/>
    <property type="evidence" value="ECO:0007669"/>
    <property type="project" value="InterPro"/>
</dbReference>
<feature type="domain" description="Calponin-homology (CH)" evidence="10">
    <location>
        <begin position="21"/>
        <end position="142"/>
    </location>
</feature>
<feature type="region of interest" description="Disordered" evidence="9">
    <location>
        <begin position="1300"/>
        <end position="1330"/>
    </location>
</feature>
<evidence type="ECO:0000256" key="2">
    <source>
        <dbReference type="ARBA" id="ARBA00022701"/>
    </source>
</evidence>
<evidence type="ECO:0000256" key="9">
    <source>
        <dbReference type="SAM" id="MobiDB-lite"/>
    </source>
</evidence>
<feature type="compositionally biased region" description="Low complexity" evidence="9">
    <location>
        <begin position="1350"/>
        <end position="1364"/>
    </location>
</feature>
<gene>
    <name evidence="12" type="ORF">MICPUN_60323</name>
</gene>
<dbReference type="Proteomes" id="UP000002009">
    <property type="component" value="Chromosome 7"/>
</dbReference>
<dbReference type="KEGG" id="mis:MICPUN_60323"/>
<dbReference type="InterPro" id="IPR036872">
    <property type="entry name" value="CH_dom_sf"/>
</dbReference>
<feature type="region of interest" description="Disordered" evidence="9">
    <location>
        <begin position="1045"/>
        <end position="1218"/>
    </location>
</feature>
<dbReference type="PRINTS" id="PR00380">
    <property type="entry name" value="KINESINHEAVY"/>
</dbReference>
<feature type="compositionally biased region" description="Gly residues" evidence="9">
    <location>
        <begin position="1108"/>
        <end position="1118"/>
    </location>
</feature>
<dbReference type="GO" id="GO:0005874">
    <property type="term" value="C:microtubule"/>
    <property type="evidence" value="ECO:0007669"/>
    <property type="project" value="UniProtKB-KW"/>
</dbReference>
<dbReference type="SUPFAM" id="SSF47576">
    <property type="entry name" value="Calponin-homology domain, CH-domain"/>
    <property type="match status" value="1"/>
</dbReference>
<evidence type="ECO:0000259" key="10">
    <source>
        <dbReference type="PROSITE" id="PS50021"/>
    </source>
</evidence>
<feature type="compositionally biased region" description="Gly residues" evidence="9">
    <location>
        <begin position="1143"/>
        <end position="1159"/>
    </location>
</feature>
<reference evidence="12 13" key="1">
    <citation type="journal article" date="2009" name="Science">
        <title>Green evolution and dynamic adaptations revealed by genomes of the marine picoeukaryotes Micromonas.</title>
        <authorList>
            <person name="Worden A.Z."/>
            <person name="Lee J.H."/>
            <person name="Mock T."/>
            <person name="Rouze P."/>
            <person name="Simmons M.P."/>
            <person name="Aerts A.L."/>
            <person name="Allen A.E."/>
            <person name="Cuvelier M.L."/>
            <person name="Derelle E."/>
            <person name="Everett M.V."/>
            <person name="Foulon E."/>
            <person name="Grimwood J."/>
            <person name="Gundlach H."/>
            <person name="Henrissat B."/>
            <person name="Napoli C."/>
            <person name="McDonald S.M."/>
            <person name="Parker M.S."/>
            <person name="Rombauts S."/>
            <person name="Salamov A."/>
            <person name="Von Dassow P."/>
            <person name="Badger J.H."/>
            <person name="Coutinho P.M."/>
            <person name="Demir E."/>
            <person name="Dubchak I."/>
            <person name="Gentemann C."/>
            <person name="Eikrem W."/>
            <person name="Gready J.E."/>
            <person name="John U."/>
            <person name="Lanier W."/>
            <person name="Lindquist E.A."/>
            <person name="Lucas S."/>
            <person name="Mayer K.F."/>
            <person name="Moreau H."/>
            <person name="Not F."/>
            <person name="Otillar R."/>
            <person name="Panaud O."/>
            <person name="Pangilinan J."/>
            <person name="Paulsen I."/>
            <person name="Piegu B."/>
            <person name="Poliakov A."/>
            <person name="Robbens S."/>
            <person name="Schmutz J."/>
            <person name="Toulza E."/>
            <person name="Wyss T."/>
            <person name="Zelensky A."/>
            <person name="Zhou K."/>
            <person name="Armbrust E.V."/>
            <person name="Bhattacharya D."/>
            <person name="Goodenough U.W."/>
            <person name="Van de Peer Y."/>
            <person name="Grigoriev I.V."/>
        </authorList>
    </citation>
    <scope>NUCLEOTIDE SEQUENCE [LARGE SCALE GENOMIC DNA]</scope>
    <source>
        <strain evidence="13">RCC299 / NOUM17</strain>
    </source>
</reference>
<dbReference type="InterPro" id="IPR027417">
    <property type="entry name" value="P-loop_NTPase"/>
</dbReference>
<feature type="compositionally biased region" description="Polar residues" evidence="9">
    <location>
        <begin position="273"/>
        <end position="283"/>
    </location>
</feature>
<dbReference type="InterPro" id="IPR027640">
    <property type="entry name" value="Kinesin-like_fam"/>
</dbReference>
<feature type="compositionally biased region" description="Pro residues" evidence="9">
    <location>
        <begin position="1370"/>
        <end position="1380"/>
    </location>
</feature>
<proteinExistence type="inferred from homology"/>
<dbReference type="Gene3D" id="1.10.418.10">
    <property type="entry name" value="Calponin-like domain"/>
    <property type="match status" value="1"/>
</dbReference>
<evidence type="ECO:0000256" key="4">
    <source>
        <dbReference type="ARBA" id="ARBA00022840"/>
    </source>
</evidence>
<dbReference type="RefSeq" id="XP_002503719.1">
    <property type="nucleotide sequence ID" value="XM_002503673.1"/>
</dbReference>
<dbReference type="GO" id="GO:0005524">
    <property type="term" value="F:ATP binding"/>
    <property type="evidence" value="ECO:0007669"/>
    <property type="project" value="UniProtKB-UniRule"/>
</dbReference>
<evidence type="ECO:0000256" key="6">
    <source>
        <dbReference type="ARBA" id="ARBA00023175"/>
    </source>
</evidence>
<feature type="region of interest" description="Disordered" evidence="9">
    <location>
        <begin position="1248"/>
        <end position="1279"/>
    </location>
</feature>
<feature type="region of interest" description="Disordered" evidence="9">
    <location>
        <begin position="1350"/>
        <end position="1405"/>
    </location>
</feature>
<dbReference type="PANTHER" id="PTHR47972">
    <property type="entry name" value="KINESIN-LIKE PROTEIN KLP-3"/>
    <property type="match status" value="1"/>
</dbReference>
<evidence type="ECO:0000313" key="13">
    <source>
        <dbReference type="Proteomes" id="UP000002009"/>
    </source>
</evidence>
<comment type="similarity">
    <text evidence="1">Belongs to the TRAFAC class myosin-kinesin ATPase superfamily. Kinesin family. KIN-14 subfamily.</text>
</comment>
<dbReference type="PROSITE" id="PS50067">
    <property type="entry name" value="KINESIN_MOTOR_2"/>
    <property type="match status" value="1"/>
</dbReference>
<feature type="compositionally biased region" description="Basic and acidic residues" evidence="9">
    <location>
        <begin position="1060"/>
        <end position="1081"/>
    </location>
</feature>
<dbReference type="GeneID" id="8245363"/>
<evidence type="ECO:0000256" key="8">
    <source>
        <dbReference type="SAM" id="Coils"/>
    </source>
</evidence>
<dbReference type="InParanoid" id="C1EB67"/>
<feature type="region of interest" description="Disordered" evidence="9">
    <location>
        <begin position="150"/>
        <end position="377"/>
    </location>
</feature>
<dbReference type="PROSITE" id="PS50021">
    <property type="entry name" value="CH"/>
    <property type="match status" value="1"/>
</dbReference>
<dbReference type="FunFam" id="3.40.850.10:FF:000044">
    <property type="entry name" value="p-loop containing nucleoside triphosphate hydrolases superfamily protein"/>
    <property type="match status" value="1"/>
</dbReference>
<evidence type="ECO:0000256" key="3">
    <source>
        <dbReference type="ARBA" id="ARBA00022741"/>
    </source>
</evidence>
<keyword evidence="6 7" id="KW-0505">Motor protein</keyword>
<dbReference type="SUPFAM" id="SSF52540">
    <property type="entry name" value="P-loop containing nucleoside triphosphate hydrolases"/>
    <property type="match status" value="1"/>
</dbReference>
<evidence type="ECO:0000259" key="11">
    <source>
        <dbReference type="PROSITE" id="PS50067"/>
    </source>
</evidence>
<protein>
    <recommendedName>
        <fullName evidence="14">Kinesin motor domain-containing protein</fullName>
    </recommendedName>
</protein>
<dbReference type="eggNOG" id="KOG0239">
    <property type="taxonomic scope" value="Eukaryota"/>
</dbReference>
<dbReference type="SMART" id="SM00129">
    <property type="entry name" value="KISc"/>
    <property type="match status" value="1"/>
</dbReference>